<name>A0ABD3N5N4_9STRA</name>
<accession>A0ABD3N5N4</accession>
<keyword evidence="2" id="KW-0472">Membrane</keyword>
<reference evidence="3 4" key="1">
    <citation type="submission" date="2024-10" db="EMBL/GenBank/DDBJ databases">
        <title>Updated reference genomes for cyclostephanoid diatoms.</title>
        <authorList>
            <person name="Roberts W.R."/>
            <person name="Alverson A.J."/>
        </authorList>
    </citation>
    <scope>NUCLEOTIDE SEQUENCE [LARGE SCALE GENOMIC DNA]</scope>
    <source>
        <strain evidence="3 4">AJA232-27</strain>
    </source>
</reference>
<keyword evidence="2" id="KW-0812">Transmembrane</keyword>
<proteinExistence type="predicted"/>
<organism evidence="3 4">
    <name type="scientific">Discostella pseudostelligera</name>
    <dbReference type="NCBI Taxonomy" id="259834"/>
    <lineage>
        <taxon>Eukaryota</taxon>
        <taxon>Sar</taxon>
        <taxon>Stramenopiles</taxon>
        <taxon>Ochrophyta</taxon>
        <taxon>Bacillariophyta</taxon>
        <taxon>Coscinodiscophyceae</taxon>
        <taxon>Thalassiosirophycidae</taxon>
        <taxon>Stephanodiscales</taxon>
        <taxon>Stephanodiscaceae</taxon>
        <taxon>Discostella</taxon>
    </lineage>
</organism>
<keyword evidence="2" id="KW-1133">Transmembrane helix</keyword>
<comment type="caution">
    <text evidence="3">The sequence shown here is derived from an EMBL/GenBank/DDBJ whole genome shotgun (WGS) entry which is preliminary data.</text>
</comment>
<evidence type="ECO:0000313" key="4">
    <source>
        <dbReference type="Proteomes" id="UP001530293"/>
    </source>
</evidence>
<feature type="transmembrane region" description="Helical" evidence="2">
    <location>
        <begin position="158"/>
        <end position="181"/>
    </location>
</feature>
<evidence type="ECO:0000313" key="3">
    <source>
        <dbReference type="EMBL" id="KAL3768015.1"/>
    </source>
</evidence>
<sequence length="187" mass="20678">MSPKPRIKIPVHVFVYTIGFLPGAAYAYHWYKNAPTDEEFEEELQKNYSQNIQNSRDKHAQMNAFLQSMKDPNSDQKKKMEKVLMGGRGQQKRLYSVDETIYGTEEGAKLQQAAQEKAMKKKKKRKAKSDEEGNNISVDSGNSSSINSTGSQDSNSRMVIQSVAAVTVVGALAAAGTSLLLSGKRSQ</sequence>
<evidence type="ECO:0000256" key="2">
    <source>
        <dbReference type="SAM" id="Phobius"/>
    </source>
</evidence>
<protein>
    <submittedName>
        <fullName evidence="3">Uncharacterized protein</fullName>
    </submittedName>
</protein>
<gene>
    <name evidence="3" type="ORF">ACHAWU_005473</name>
</gene>
<feature type="region of interest" description="Disordered" evidence="1">
    <location>
        <begin position="113"/>
        <end position="156"/>
    </location>
</feature>
<feature type="transmembrane region" description="Helical" evidence="2">
    <location>
        <begin position="12"/>
        <end position="31"/>
    </location>
</feature>
<keyword evidence="4" id="KW-1185">Reference proteome</keyword>
<dbReference type="EMBL" id="JALLBG020000070">
    <property type="protein sequence ID" value="KAL3768015.1"/>
    <property type="molecule type" value="Genomic_DNA"/>
</dbReference>
<evidence type="ECO:0000256" key="1">
    <source>
        <dbReference type="SAM" id="MobiDB-lite"/>
    </source>
</evidence>
<dbReference type="AlphaFoldDB" id="A0ABD3N5N4"/>
<feature type="compositionally biased region" description="Low complexity" evidence="1">
    <location>
        <begin position="134"/>
        <end position="156"/>
    </location>
</feature>
<dbReference type="Proteomes" id="UP001530293">
    <property type="component" value="Unassembled WGS sequence"/>
</dbReference>